<dbReference type="PANTHER" id="PTHR42951">
    <property type="entry name" value="METALLO-BETA-LACTAMASE DOMAIN-CONTAINING"/>
    <property type="match status" value="1"/>
</dbReference>
<comment type="caution">
    <text evidence="4">The sequence shown here is derived from an EMBL/GenBank/DDBJ whole genome shotgun (WGS) entry which is preliminary data.</text>
</comment>
<feature type="domain" description="Metallo-beta-lactamase" evidence="3">
    <location>
        <begin position="43"/>
        <end position="220"/>
    </location>
</feature>
<dbReference type="SUPFAM" id="SSF56281">
    <property type="entry name" value="Metallo-hydrolase/oxidoreductase"/>
    <property type="match status" value="1"/>
</dbReference>
<sequence>MKKILTLCLIFTITIGFAQSRFDKVEIKSEKLSDNVYVLFGAGGNIGVSVGDDGVFVIDDQFAPLSEKILAEIKTLSDKPLKFLVNTHWHGDHSGGNANMAKAGATIIAHDNVKARLLNPRRDGSYNPKEALPVITFNDKLNITINNEPVSVFHVANAHTDGDALLYFTESNVLHTGDTYFKGRYPYIDLKSGGSAKGYIEAAKRGLMVIDENTKIIPGHGSVSNKEEYQTFLKMLETIEANVSKAIADGKTEDEVKADASITKQYDDLGYGSGFINSERIRLTFYKSLKGE</sequence>
<dbReference type="Gene3D" id="3.60.15.10">
    <property type="entry name" value="Ribonuclease Z/Hydroxyacylglutathione hydrolase-like"/>
    <property type="match status" value="1"/>
</dbReference>
<evidence type="ECO:0000313" key="4">
    <source>
        <dbReference type="EMBL" id="GGI56567.1"/>
    </source>
</evidence>
<organism evidence="4 5">
    <name type="scientific">Winogradskyella haliclonae</name>
    <dbReference type="NCBI Taxonomy" id="2048558"/>
    <lineage>
        <taxon>Bacteria</taxon>
        <taxon>Pseudomonadati</taxon>
        <taxon>Bacteroidota</taxon>
        <taxon>Flavobacteriia</taxon>
        <taxon>Flavobacteriales</taxon>
        <taxon>Flavobacteriaceae</taxon>
        <taxon>Winogradskyella</taxon>
    </lineage>
</organism>
<dbReference type="InterPro" id="IPR036866">
    <property type="entry name" value="RibonucZ/Hydroxyglut_hydro"/>
</dbReference>
<gene>
    <name evidence="4" type="ORF">GCM10011444_08760</name>
</gene>
<protein>
    <submittedName>
        <fullName evidence="4">Cyclase</fullName>
    </submittedName>
</protein>
<keyword evidence="2" id="KW-0732">Signal</keyword>
<dbReference type="PANTHER" id="PTHR42951:SF4">
    <property type="entry name" value="ACYL-COENZYME A THIOESTERASE MBLAC2"/>
    <property type="match status" value="1"/>
</dbReference>
<reference evidence="5" key="1">
    <citation type="journal article" date="2019" name="Int. J. Syst. Evol. Microbiol.">
        <title>The Global Catalogue of Microorganisms (GCM) 10K type strain sequencing project: providing services to taxonomists for standard genome sequencing and annotation.</title>
        <authorList>
            <consortium name="The Broad Institute Genomics Platform"/>
            <consortium name="The Broad Institute Genome Sequencing Center for Infectious Disease"/>
            <person name="Wu L."/>
            <person name="Ma J."/>
        </authorList>
    </citation>
    <scope>NUCLEOTIDE SEQUENCE [LARGE SCALE GENOMIC DNA]</scope>
    <source>
        <strain evidence="5">CCM 8681</strain>
    </source>
</reference>
<dbReference type="InterPro" id="IPR050855">
    <property type="entry name" value="NDM-1-like"/>
</dbReference>
<feature type="chain" id="PRO_5045438726" evidence="2">
    <location>
        <begin position="19"/>
        <end position="292"/>
    </location>
</feature>
<evidence type="ECO:0000256" key="2">
    <source>
        <dbReference type="SAM" id="SignalP"/>
    </source>
</evidence>
<feature type="signal peptide" evidence="2">
    <location>
        <begin position="1"/>
        <end position="18"/>
    </location>
</feature>
<dbReference type="Proteomes" id="UP000624701">
    <property type="component" value="Unassembled WGS sequence"/>
</dbReference>
<proteinExistence type="inferred from homology"/>
<evidence type="ECO:0000313" key="5">
    <source>
        <dbReference type="Proteomes" id="UP000624701"/>
    </source>
</evidence>
<evidence type="ECO:0000259" key="3">
    <source>
        <dbReference type="SMART" id="SM00849"/>
    </source>
</evidence>
<dbReference type="Pfam" id="PF00753">
    <property type="entry name" value="Lactamase_B"/>
    <property type="match status" value="1"/>
</dbReference>
<dbReference type="InterPro" id="IPR001279">
    <property type="entry name" value="Metallo-B-lactamas"/>
</dbReference>
<dbReference type="RefSeq" id="WP_188373476.1">
    <property type="nucleotide sequence ID" value="NZ_BMDQ01000001.1"/>
</dbReference>
<dbReference type="CDD" id="cd16282">
    <property type="entry name" value="metallo-hydrolase-like_MBL-fold"/>
    <property type="match status" value="1"/>
</dbReference>
<name>A0ABQ2BVS8_9FLAO</name>
<comment type="similarity">
    <text evidence="1">Belongs to the metallo-beta-lactamase superfamily. Class-B beta-lactamase family.</text>
</comment>
<evidence type="ECO:0000256" key="1">
    <source>
        <dbReference type="ARBA" id="ARBA00005250"/>
    </source>
</evidence>
<dbReference type="SMART" id="SM00849">
    <property type="entry name" value="Lactamase_B"/>
    <property type="match status" value="1"/>
</dbReference>
<accession>A0ABQ2BVS8</accession>
<dbReference type="EMBL" id="BMDQ01000001">
    <property type="protein sequence ID" value="GGI56567.1"/>
    <property type="molecule type" value="Genomic_DNA"/>
</dbReference>
<keyword evidence="5" id="KW-1185">Reference proteome</keyword>